<accession>A5ZV24</accession>
<proteinExistence type="predicted"/>
<sequence length="33" mass="3717">MGNRIKKHVEEKSKLWKAPERNTFAESISAGSS</sequence>
<dbReference type="EMBL" id="AAVO02000014">
    <property type="protein sequence ID" value="EDM86473.1"/>
    <property type="molecule type" value="Genomic_DNA"/>
</dbReference>
<comment type="caution">
    <text evidence="1">The sequence shown here is derived from an EMBL/GenBank/DDBJ whole genome shotgun (WGS) entry which is preliminary data.</text>
</comment>
<reference evidence="1 2" key="1">
    <citation type="submission" date="2007-03" db="EMBL/GenBank/DDBJ databases">
        <authorList>
            <person name="Fulton L."/>
            <person name="Clifton S."/>
            <person name="Fulton B."/>
            <person name="Xu J."/>
            <person name="Minx P."/>
            <person name="Pepin K.H."/>
            <person name="Johnson M."/>
            <person name="Thiruvilangam P."/>
            <person name="Bhonagiri V."/>
            <person name="Nash W.E."/>
            <person name="Mardis E.R."/>
            <person name="Wilson R.K."/>
        </authorList>
    </citation>
    <scope>NUCLEOTIDE SEQUENCE [LARGE SCALE GENOMIC DNA]</scope>
    <source>
        <strain evidence="1 2">ATCC 29174</strain>
    </source>
</reference>
<protein>
    <submittedName>
        <fullName evidence="1">Uncharacterized protein</fullName>
    </submittedName>
</protein>
<dbReference type="Proteomes" id="UP000006002">
    <property type="component" value="Unassembled WGS sequence"/>
</dbReference>
<name>A5ZV24_9FIRM</name>
<evidence type="ECO:0000313" key="2">
    <source>
        <dbReference type="Proteomes" id="UP000006002"/>
    </source>
</evidence>
<reference evidence="1 2" key="2">
    <citation type="submission" date="2007-04" db="EMBL/GenBank/DDBJ databases">
        <title>Draft genome sequence of Ruminococcus obeum (ATCC 29174).</title>
        <authorList>
            <person name="Sudarsanam P."/>
            <person name="Ley R."/>
            <person name="Guruge J."/>
            <person name="Turnbaugh P.J."/>
            <person name="Mahowald M."/>
            <person name="Liep D."/>
            <person name="Gordon J."/>
        </authorList>
    </citation>
    <scope>NUCLEOTIDE SEQUENCE [LARGE SCALE GENOMIC DNA]</scope>
    <source>
        <strain evidence="1 2">ATCC 29174</strain>
    </source>
</reference>
<gene>
    <name evidence="1" type="ORF">RUMOBE_02859</name>
</gene>
<dbReference type="HOGENOM" id="CLU_3380800_0_0_9"/>
<dbReference type="AlphaFoldDB" id="A5ZV24"/>
<evidence type="ECO:0000313" key="1">
    <source>
        <dbReference type="EMBL" id="EDM86473.1"/>
    </source>
</evidence>
<organism evidence="1 2">
    <name type="scientific">Blautia obeum ATCC 29174</name>
    <dbReference type="NCBI Taxonomy" id="411459"/>
    <lineage>
        <taxon>Bacteria</taxon>
        <taxon>Bacillati</taxon>
        <taxon>Bacillota</taxon>
        <taxon>Clostridia</taxon>
        <taxon>Lachnospirales</taxon>
        <taxon>Lachnospiraceae</taxon>
        <taxon>Blautia</taxon>
    </lineage>
</organism>